<organism evidence="1">
    <name type="scientific">marine sediment metagenome</name>
    <dbReference type="NCBI Taxonomy" id="412755"/>
    <lineage>
        <taxon>unclassified sequences</taxon>
        <taxon>metagenomes</taxon>
        <taxon>ecological metagenomes</taxon>
    </lineage>
</organism>
<dbReference type="AlphaFoldDB" id="X1SB25"/>
<protein>
    <recommendedName>
        <fullName evidence="2">Rad50/SbcC-type AAA domain-containing protein</fullName>
    </recommendedName>
</protein>
<accession>X1SB25</accession>
<evidence type="ECO:0008006" key="2">
    <source>
        <dbReference type="Google" id="ProtNLM"/>
    </source>
</evidence>
<dbReference type="EMBL" id="BARW01001266">
    <property type="protein sequence ID" value="GAI72625.1"/>
    <property type="molecule type" value="Genomic_DNA"/>
</dbReference>
<evidence type="ECO:0000313" key="1">
    <source>
        <dbReference type="EMBL" id="GAI72625.1"/>
    </source>
</evidence>
<gene>
    <name evidence="1" type="ORF">S12H4_04209</name>
</gene>
<feature type="non-terminal residue" evidence="1">
    <location>
        <position position="171"/>
    </location>
</feature>
<reference evidence="1" key="1">
    <citation type="journal article" date="2014" name="Front. Microbiol.">
        <title>High frequency of phylogenetically diverse reductive dehalogenase-homologous genes in deep subseafloor sedimentary metagenomes.</title>
        <authorList>
            <person name="Kawai M."/>
            <person name="Futagami T."/>
            <person name="Toyoda A."/>
            <person name="Takaki Y."/>
            <person name="Nishi S."/>
            <person name="Hori S."/>
            <person name="Arai W."/>
            <person name="Tsubouchi T."/>
            <person name="Morono Y."/>
            <person name="Uchiyama I."/>
            <person name="Ito T."/>
            <person name="Fujiyama A."/>
            <person name="Inagaki F."/>
            <person name="Takami H."/>
        </authorList>
    </citation>
    <scope>NUCLEOTIDE SEQUENCE</scope>
    <source>
        <strain evidence="1">Expedition CK06-06</strain>
    </source>
</reference>
<proteinExistence type="predicted"/>
<comment type="caution">
    <text evidence="1">The sequence shown here is derived from an EMBL/GenBank/DDBJ whole genome shotgun (WGS) entry which is preliminary data.</text>
</comment>
<name>X1SB25_9ZZZZ</name>
<sequence length="171" mass="19060">MGIKIDKISVKDLGPIKSFIAEFGIFNLIYSRNEKGKTFFTEFIIRSLFKNISRWSYLREGGKGKVTISGLEKQTIDFSPSSQKKLEDYWESSEKGLPISMAKLLVVKGGEAGIEDGEGISKFLIKEVLSGIDILDKIDNDNNISKTVKSPNTKISDSQIIISRTGKGKQY</sequence>